<dbReference type="EMBL" id="MU277218">
    <property type="protein sequence ID" value="KAI0060527.1"/>
    <property type="molecule type" value="Genomic_DNA"/>
</dbReference>
<dbReference type="Proteomes" id="UP000814140">
    <property type="component" value="Unassembled WGS sequence"/>
</dbReference>
<accession>A0ACB8SWF0</accession>
<keyword evidence="2" id="KW-1185">Reference proteome</keyword>
<name>A0ACB8SWF0_9AGAM</name>
<sequence>MARTRGLHYSLSSSGPIKWNSNQEASLLQELTPFSPNFDSRSVTSLCEQAREIYLQFLWLPEALMPLSQFIPLLQLLVRDAPSTSSSTHPLHSAIDEILLTGRWCAYKYHDKLPSVLAHAAGPDLEEQIMAFVASRHVEEDTSGSTGGEDPKRRWLLSVEQVQIQILLHLLKLSLPGPCPELPIRPLPAPPRSQKRRRVQHSSSDEDASTPKDILEERLEALMDRLVLWQIGLPNPEDDAAPSGVSQPLRDWTQIFCDDIVQPLSALPRVKHVYHG</sequence>
<gene>
    <name evidence="1" type="ORF">BV25DRAFT_939369</name>
</gene>
<comment type="caution">
    <text evidence="1">The sequence shown here is derived from an EMBL/GenBank/DDBJ whole genome shotgun (WGS) entry which is preliminary data.</text>
</comment>
<proteinExistence type="predicted"/>
<evidence type="ECO:0000313" key="2">
    <source>
        <dbReference type="Proteomes" id="UP000814140"/>
    </source>
</evidence>
<evidence type="ECO:0000313" key="1">
    <source>
        <dbReference type="EMBL" id="KAI0060527.1"/>
    </source>
</evidence>
<reference evidence="1" key="2">
    <citation type="journal article" date="2022" name="New Phytol.">
        <title>Evolutionary transition to the ectomycorrhizal habit in the genomes of a hyperdiverse lineage of mushroom-forming fungi.</title>
        <authorList>
            <person name="Looney B."/>
            <person name="Miyauchi S."/>
            <person name="Morin E."/>
            <person name="Drula E."/>
            <person name="Courty P.E."/>
            <person name="Kohler A."/>
            <person name="Kuo A."/>
            <person name="LaButti K."/>
            <person name="Pangilinan J."/>
            <person name="Lipzen A."/>
            <person name="Riley R."/>
            <person name="Andreopoulos W."/>
            <person name="He G."/>
            <person name="Johnson J."/>
            <person name="Nolan M."/>
            <person name="Tritt A."/>
            <person name="Barry K.W."/>
            <person name="Grigoriev I.V."/>
            <person name="Nagy L.G."/>
            <person name="Hibbett D."/>
            <person name="Henrissat B."/>
            <person name="Matheny P.B."/>
            <person name="Labbe J."/>
            <person name="Martin F.M."/>
        </authorList>
    </citation>
    <scope>NUCLEOTIDE SEQUENCE</scope>
    <source>
        <strain evidence="1">HHB10654</strain>
    </source>
</reference>
<protein>
    <submittedName>
        <fullName evidence="1">Uncharacterized protein</fullName>
    </submittedName>
</protein>
<organism evidence="1 2">
    <name type="scientific">Artomyces pyxidatus</name>
    <dbReference type="NCBI Taxonomy" id="48021"/>
    <lineage>
        <taxon>Eukaryota</taxon>
        <taxon>Fungi</taxon>
        <taxon>Dikarya</taxon>
        <taxon>Basidiomycota</taxon>
        <taxon>Agaricomycotina</taxon>
        <taxon>Agaricomycetes</taxon>
        <taxon>Russulales</taxon>
        <taxon>Auriscalpiaceae</taxon>
        <taxon>Artomyces</taxon>
    </lineage>
</organism>
<reference evidence="1" key="1">
    <citation type="submission" date="2021-03" db="EMBL/GenBank/DDBJ databases">
        <authorList>
            <consortium name="DOE Joint Genome Institute"/>
            <person name="Ahrendt S."/>
            <person name="Looney B.P."/>
            <person name="Miyauchi S."/>
            <person name="Morin E."/>
            <person name="Drula E."/>
            <person name="Courty P.E."/>
            <person name="Chicoki N."/>
            <person name="Fauchery L."/>
            <person name="Kohler A."/>
            <person name="Kuo A."/>
            <person name="Labutti K."/>
            <person name="Pangilinan J."/>
            <person name="Lipzen A."/>
            <person name="Riley R."/>
            <person name="Andreopoulos W."/>
            <person name="He G."/>
            <person name="Johnson J."/>
            <person name="Barry K.W."/>
            <person name="Grigoriev I.V."/>
            <person name="Nagy L."/>
            <person name="Hibbett D."/>
            <person name="Henrissat B."/>
            <person name="Matheny P.B."/>
            <person name="Labbe J."/>
            <person name="Martin F."/>
        </authorList>
    </citation>
    <scope>NUCLEOTIDE SEQUENCE</scope>
    <source>
        <strain evidence="1">HHB10654</strain>
    </source>
</reference>